<gene>
    <name evidence="3" type="ORF">RJ639_047613</name>
</gene>
<feature type="compositionally biased region" description="Polar residues" evidence="1">
    <location>
        <begin position="166"/>
        <end position="178"/>
    </location>
</feature>
<dbReference type="GO" id="GO:0051321">
    <property type="term" value="P:meiotic cell cycle"/>
    <property type="evidence" value="ECO:0007669"/>
    <property type="project" value="InterPro"/>
</dbReference>
<comment type="caution">
    <text evidence="3">The sequence shown here is derived from an EMBL/GenBank/DDBJ whole genome shotgun (WGS) entry which is preliminary data.</text>
</comment>
<feature type="region of interest" description="Disordered" evidence="1">
    <location>
        <begin position="166"/>
        <end position="238"/>
    </location>
</feature>
<dbReference type="PANTHER" id="PTHR36027:SF1">
    <property type="entry name" value="MEIOSIS-SPECIFIC PROTEIN ASY3"/>
    <property type="match status" value="1"/>
</dbReference>
<organism evidence="3 4">
    <name type="scientific">Escallonia herrerae</name>
    <dbReference type="NCBI Taxonomy" id="1293975"/>
    <lineage>
        <taxon>Eukaryota</taxon>
        <taxon>Viridiplantae</taxon>
        <taxon>Streptophyta</taxon>
        <taxon>Embryophyta</taxon>
        <taxon>Tracheophyta</taxon>
        <taxon>Spermatophyta</taxon>
        <taxon>Magnoliopsida</taxon>
        <taxon>eudicotyledons</taxon>
        <taxon>Gunneridae</taxon>
        <taxon>Pentapetalae</taxon>
        <taxon>asterids</taxon>
        <taxon>campanulids</taxon>
        <taxon>Escalloniales</taxon>
        <taxon>Escalloniaceae</taxon>
        <taxon>Escallonia</taxon>
    </lineage>
</organism>
<dbReference type="InterPro" id="IPR037731">
    <property type="entry name" value="ASY3-like"/>
</dbReference>
<feature type="region of interest" description="Disordered" evidence="1">
    <location>
        <begin position="413"/>
        <end position="440"/>
    </location>
</feature>
<feature type="region of interest" description="Disordered" evidence="1">
    <location>
        <begin position="273"/>
        <end position="295"/>
    </location>
</feature>
<dbReference type="Pfam" id="PF20435">
    <property type="entry name" value="ASY3-like"/>
    <property type="match status" value="2"/>
</dbReference>
<evidence type="ECO:0000259" key="2">
    <source>
        <dbReference type="Pfam" id="PF20435"/>
    </source>
</evidence>
<feature type="compositionally biased region" description="Polar residues" evidence="1">
    <location>
        <begin position="36"/>
        <end position="47"/>
    </location>
</feature>
<evidence type="ECO:0000256" key="1">
    <source>
        <dbReference type="SAM" id="MobiDB-lite"/>
    </source>
</evidence>
<dbReference type="InterPro" id="IPR046845">
    <property type="entry name" value="ASY3-like_CC"/>
</dbReference>
<name>A0AA89B2J4_9ASTE</name>
<proteinExistence type="predicted"/>
<evidence type="ECO:0000313" key="3">
    <source>
        <dbReference type="EMBL" id="KAK3022697.1"/>
    </source>
</evidence>
<feature type="compositionally biased region" description="Polar residues" evidence="1">
    <location>
        <begin position="1"/>
        <end position="12"/>
    </location>
</feature>
<accession>A0AA89B2J4</accession>
<dbReference type="PANTHER" id="PTHR36027">
    <property type="entry name" value="MEIOSIS-SPECIFIC PROTEIN ASY3"/>
    <property type="match status" value="1"/>
</dbReference>
<protein>
    <recommendedName>
        <fullName evidence="2">Meiosis-specific protein ASY3-like coiled-coil domain-containing protein</fullName>
    </recommendedName>
</protein>
<feature type="region of interest" description="Disordered" evidence="1">
    <location>
        <begin position="1"/>
        <end position="47"/>
    </location>
</feature>
<feature type="domain" description="Meiosis-specific protein ASY3-like coiled-coil" evidence="2">
    <location>
        <begin position="463"/>
        <end position="615"/>
    </location>
</feature>
<dbReference type="Proteomes" id="UP001188597">
    <property type="component" value="Unassembled WGS sequence"/>
</dbReference>
<feature type="compositionally biased region" description="Low complexity" evidence="1">
    <location>
        <begin position="225"/>
        <end position="238"/>
    </location>
</feature>
<keyword evidence="4" id="KW-1185">Reference proteome</keyword>
<feature type="compositionally biased region" description="Basic and acidic residues" evidence="1">
    <location>
        <begin position="190"/>
        <end position="206"/>
    </location>
</feature>
<dbReference type="EMBL" id="JAVXUP010000698">
    <property type="protein sequence ID" value="KAK3022697.1"/>
    <property type="molecule type" value="Genomic_DNA"/>
</dbReference>
<feature type="domain" description="Meiosis-specific protein ASY3-like coiled-coil" evidence="2">
    <location>
        <begin position="35"/>
        <end position="426"/>
    </location>
</feature>
<sequence length="688" mass="76195">MTEYAISTQGNSKGDRQYLKGVKASTMEKQSEAPEQETSPWVSTRSFHQNVPSPEAVYSAKQTSTLPVSSCKLDGVIKGKPESYSVQFSANQTSILQARDGMRKKFNSVTYRRKGGRKDDTVPRMKETAQEVLVPEKEAVEDKTKTAGNRGNESLRMKLWDILGTVSSPNKQTSNSQALEKGANSLKAELSSDEKRTPVVKPRENSDTIESDSESPNQSTRRPVTRSSTQKRSSTKVQRMIVKHVASHSLEQKHREKSLFSFEEGLSRRLCAVGPSMSSRKKSEKKSSTNELQRTCSLEQENLDQTSVDRNKAKTAVEKSSLLGHTIGSFKSSPPEKKIDLAEAKNDIQQKDSDHPPVMKMTHKLGDIDGPTLEKNVDQQENLAIPSLTNIAHARREYDLSPTFGLKAPSQNFSPDMSPETNHRSPPQRVFNTGGVRELEDSPDLKSVTTMKKHHTECRLYRSSSEEWDSESAEDDSSIEGNKGTELLSPEIGTPEKPNFVLRPPKRHRGQEDAEITGFSPTPASLKGMPPTGSIWSEESKGFHRPLQQTQDDGLASAVSPFALALEGVKSKMKSRTSKISAEILMSVSEDIHLQLQNAESQIQTNVGKLISALADHALRFTMNSNGNDSSVLAGALQRKLLLQAEEAIEAQLHEAHRKITAVHKLARDKMLQLKYVIAEFLKEGVLT</sequence>
<feature type="region of interest" description="Disordered" evidence="1">
    <location>
        <begin position="463"/>
        <end position="529"/>
    </location>
</feature>
<feature type="compositionally biased region" description="Acidic residues" evidence="1">
    <location>
        <begin position="466"/>
        <end position="478"/>
    </location>
</feature>
<dbReference type="AlphaFoldDB" id="A0AA89B2J4"/>
<evidence type="ECO:0000313" key="4">
    <source>
        <dbReference type="Proteomes" id="UP001188597"/>
    </source>
</evidence>
<reference evidence="3" key="1">
    <citation type="submission" date="2022-12" db="EMBL/GenBank/DDBJ databases">
        <title>Draft genome assemblies for two species of Escallonia (Escalloniales).</title>
        <authorList>
            <person name="Chanderbali A."/>
            <person name="Dervinis C."/>
            <person name="Anghel I."/>
            <person name="Soltis D."/>
            <person name="Soltis P."/>
            <person name="Zapata F."/>
        </authorList>
    </citation>
    <scope>NUCLEOTIDE SEQUENCE</scope>
    <source>
        <strain evidence="3">UCBG64.0493</strain>
        <tissue evidence="3">Leaf</tissue>
    </source>
</reference>